<comment type="caution">
    <text evidence="3">The sequence shown here is derived from an EMBL/GenBank/DDBJ whole genome shotgun (WGS) entry which is preliminary data.</text>
</comment>
<evidence type="ECO:0000256" key="2">
    <source>
        <dbReference type="SAM" id="Phobius"/>
    </source>
</evidence>
<gene>
    <name evidence="3" type="ORF">BJY24_005553</name>
</gene>
<dbReference type="RefSeq" id="WP_157185806.1">
    <property type="nucleotide sequence ID" value="NZ_JACHIT010000002.1"/>
</dbReference>
<feature type="compositionally biased region" description="Pro residues" evidence="1">
    <location>
        <begin position="47"/>
        <end position="63"/>
    </location>
</feature>
<reference evidence="3 4" key="1">
    <citation type="submission" date="2020-08" db="EMBL/GenBank/DDBJ databases">
        <title>Sequencing the genomes of 1000 actinobacteria strains.</title>
        <authorList>
            <person name="Klenk H.-P."/>
        </authorList>
    </citation>
    <scope>NUCLEOTIDE SEQUENCE [LARGE SCALE GENOMIC DNA]</scope>
    <source>
        <strain evidence="3 4">DSM 43582</strain>
    </source>
</reference>
<organism evidence="3 4">
    <name type="scientific">Nocardia transvalensis</name>
    <dbReference type="NCBI Taxonomy" id="37333"/>
    <lineage>
        <taxon>Bacteria</taxon>
        <taxon>Bacillati</taxon>
        <taxon>Actinomycetota</taxon>
        <taxon>Actinomycetes</taxon>
        <taxon>Mycobacteriales</taxon>
        <taxon>Nocardiaceae</taxon>
        <taxon>Nocardia</taxon>
    </lineage>
</organism>
<keyword evidence="2" id="KW-0472">Membrane</keyword>
<protein>
    <submittedName>
        <fullName evidence="3">Uncharacterized protein</fullName>
    </submittedName>
</protein>
<evidence type="ECO:0000313" key="4">
    <source>
        <dbReference type="Proteomes" id="UP000540412"/>
    </source>
</evidence>
<sequence length="63" mass="6431">MPILWVGALVIGGVAILLVVLTLTHMKSPDQPAHGNIVAPSTAAPAPARPTPVAPPCYPLQPC</sequence>
<keyword evidence="4" id="KW-1185">Reference proteome</keyword>
<dbReference type="Proteomes" id="UP000540412">
    <property type="component" value="Unassembled WGS sequence"/>
</dbReference>
<name>A0A7W9PIB8_9NOCA</name>
<accession>A0A7W9PIB8</accession>
<proteinExistence type="predicted"/>
<feature type="transmembrane region" description="Helical" evidence="2">
    <location>
        <begin position="6"/>
        <end position="24"/>
    </location>
</feature>
<keyword evidence="2" id="KW-1133">Transmembrane helix</keyword>
<evidence type="ECO:0000256" key="1">
    <source>
        <dbReference type="SAM" id="MobiDB-lite"/>
    </source>
</evidence>
<feature type="region of interest" description="Disordered" evidence="1">
    <location>
        <begin position="34"/>
        <end position="63"/>
    </location>
</feature>
<dbReference type="EMBL" id="JACHIT010000002">
    <property type="protein sequence ID" value="MBB5916641.1"/>
    <property type="molecule type" value="Genomic_DNA"/>
</dbReference>
<evidence type="ECO:0000313" key="3">
    <source>
        <dbReference type="EMBL" id="MBB5916641.1"/>
    </source>
</evidence>
<dbReference type="AlphaFoldDB" id="A0A7W9PIB8"/>
<keyword evidence="2" id="KW-0812">Transmembrane</keyword>